<dbReference type="InterPro" id="IPR000537">
    <property type="entry name" value="UbiA_prenyltransferase"/>
</dbReference>
<evidence type="ECO:0000256" key="1">
    <source>
        <dbReference type="ARBA" id="ARBA00004141"/>
    </source>
</evidence>
<dbReference type="EC" id="2.4.2.45" evidence="6"/>
<feature type="transmembrane region" description="Helical" evidence="5">
    <location>
        <begin position="243"/>
        <end position="263"/>
    </location>
</feature>
<name>A0ABX1ZNS2_9BACL</name>
<keyword evidence="3 5" id="KW-1133">Transmembrane helix</keyword>
<dbReference type="NCBIfam" id="NF008977">
    <property type="entry name" value="PRK12324.1-2"/>
    <property type="match status" value="1"/>
</dbReference>
<evidence type="ECO:0000256" key="5">
    <source>
        <dbReference type="SAM" id="Phobius"/>
    </source>
</evidence>
<dbReference type="Pfam" id="PF01040">
    <property type="entry name" value="UbiA"/>
    <property type="match status" value="1"/>
</dbReference>
<keyword evidence="2 5" id="KW-0812">Transmembrane</keyword>
<feature type="transmembrane region" description="Helical" evidence="5">
    <location>
        <begin position="146"/>
        <end position="163"/>
    </location>
</feature>
<comment type="caution">
    <text evidence="6">The sequence shown here is derived from an EMBL/GenBank/DDBJ whole genome shotgun (WGS) entry which is preliminary data.</text>
</comment>
<gene>
    <name evidence="6" type="ORF">GC097_09615</name>
</gene>
<dbReference type="GO" id="GO:0016757">
    <property type="term" value="F:glycosyltransferase activity"/>
    <property type="evidence" value="ECO:0007669"/>
    <property type="project" value="UniProtKB-KW"/>
</dbReference>
<dbReference type="EMBL" id="WHNZ01000017">
    <property type="protein sequence ID" value="NOV00270.1"/>
    <property type="molecule type" value="Genomic_DNA"/>
</dbReference>
<keyword evidence="6" id="KW-0808">Transferase</keyword>
<organism evidence="6 7">
    <name type="scientific">Paenibacillus planticolens</name>
    <dbReference type="NCBI Taxonomy" id="2654976"/>
    <lineage>
        <taxon>Bacteria</taxon>
        <taxon>Bacillati</taxon>
        <taxon>Bacillota</taxon>
        <taxon>Bacilli</taxon>
        <taxon>Bacillales</taxon>
        <taxon>Paenibacillaceae</taxon>
        <taxon>Paenibacillus</taxon>
    </lineage>
</organism>
<keyword evidence="6" id="KW-0328">Glycosyltransferase</keyword>
<evidence type="ECO:0000256" key="4">
    <source>
        <dbReference type="ARBA" id="ARBA00023136"/>
    </source>
</evidence>
<evidence type="ECO:0000313" key="6">
    <source>
        <dbReference type="EMBL" id="NOV00270.1"/>
    </source>
</evidence>
<reference evidence="6 7" key="1">
    <citation type="submission" date="2019-10" db="EMBL/GenBank/DDBJ databases">
        <title>Description of Paenibacillus pedi sp. nov.</title>
        <authorList>
            <person name="Carlier A."/>
            <person name="Qi S."/>
        </authorList>
    </citation>
    <scope>NUCLEOTIDE SEQUENCE [LARGE SCALE GENOMIC DNA]</scope>
    <source>
        <strain evidence="6 7">LMG 31457</strain>
    </source>
</reference>
<feature type="transmembrane region" description="Helical" evidence="5">
    <location>
        <begin position="98"/>
        <end position="117"/>
    </location>
</feature>
<dbReference type="NCBIfam" id="NF008978">
    <property type="entry name" value="PRK12324.1-4"/>
    <property type="match status" value="1"/>
</dbReference>
<feature type="transmembrane region" description="Helical" evidence="5">
    <location>
        <begin position="169"/>
        <end position="190"/>
    </location>
</feature>
<accession>A0ABX1ZNS2</accession>
<feature type="transmembrane region" description="Helical" evidence="5">
    <location>
        <begin position="284"/>
        <end position="301"/>
    </location>
</feature>
<sequence>MKSNIEYSFSQKRIIYSNLLLMFRQMRPKQWTKNILLYAAMVFSIDSLKFSMFWQSTLGFILFCIVSSCVYILNDYLDINADKNHPIKKHRPMASGLLNSKLAISVGIFLFLSSMIIAFLYNLKFAIILIIYFLINVAYSTFLKHVVILDVMLVASGFVLRAFGGGIIINVIITPWFLICTMLISLFLAISKRRHEFIMSKESNTSHRKVLQFYNLSLLDQMNSIVTTATIISYSLFTFTSGRTIHLMWTIPFVLYGIFRYLYLIHVEGKGGSPDKLLFEDKHILITVFLYSILVMIILKYF</sequence>
<protein>
    <submittedName>
        <fullName evidence="6">Decaprenyl-phosphate phosphoribosyltransferase</fullName>
        <ecNumber evidence="6">2.4.2.45</ecNumber>
    </submittedName>
</protein>
<feature type="transmembrane region" description="Helical" evidence="5">
    <location>
        <begin position="60"/>
        <end position="77"/>
    </location>
</feature>
<dbReference type="InterPro" id="IPR044878">
    <property type="entry name" value="UbiA_sf"/>
</dbReference>
<dbReference type="Proteomes" id="UP000618579">
    <property type="component" value="Unassembled WGS sequence"/>
</dbReference>
<proteinExistence type="predicted"/>
<comment type="subcellular location">
    <subcellularLocation>
        <location evidence="1">Membrane</location>
        <topology evidence="1">Multi-pass membrane protein</topology>
    </subcellularLocation>
</comment>
<evidence type="ECO:0000256" key="3">
    <source>
        <dbReference type="ARBA" id="ARBA00022989"/>
    </source>
</evidence>
<dbReference type="Gene3D" id="1.10.357.140">
    <property type="entry name" value="UbiA prenyltransferase"/>
    <property type="match status" value="1"/>
</dbReference>
<dbReference type="RefSeq" id="WP_171683128.1">
    <property type="nucleotide sequence ID" value="NZ_WHNZ01000017.1"/>
</dbReference>
<evidence type="ECO:0000313" key="7">
    <source>
        <dbReference type="Proteomes" id="UP000618579"/>
    </source>
</evidence>
<dbReference type="CDD" id="cd13963">
    <property type="entry name" value="PT_UbiA_2"/>
    <property type="match status" value="1"/>
</dbReference>
<evidence type="ECO:0000256" key="2">
    <source>
        <dbReference type="ARBA" id="ARBA00022692"/>
    </source>
</evidence>
<feature type="transmembrane region" description="Helical" evidence="5">
    <location>
        <begin position="123"/>
        <end position="139"/>
    </location>
</feature>
<keyword evidence="4 5" id="KW-0472">Membrane</keyword>
<keyword evidence="7" id="KW-1185">Reference proteome</keyword>